<dbReference type="AlphaFoldDB" id="A0A1A8B7W0"/>
<proteinExistence type="predicted"/>
<gene>
    <name evidence="1" type="primary">MPZL3</name>
</gene>
<reference evidence="1" key="2">
    <citation type="submission" date="2016-06" db="EMBL/GenBank/DDBJ databases">
        <title>The genome of a short-lived fish provides insights into sex chromosome evolution and the genetic control of aging.</title>
        <authorList>
            <person name="Reichwald K."/>
            <person name="Felder M."/>
            <person name="Petzold A."/>
            <person name="Koch P."/>
            <person name="Groth M."/>
            <person name="Platzer M."/>
        </authorList>
    </citation>
    <scope>NUCLEOTIDE SEQUENCE</scope>
    <source>
        <tissue evidence="1">Brain</tissue>
    </source>
</reference>
<feature type="non-terminal residue" evidence="1">
    <location>
        <position position="1"/>
    </location>
</feature>
<name>A0A1A8B7W0_NOTFU</name>
<evidence type="ECO:0000313" key="1">
    <source>
        <dbReference type="EMBL" id="SBP62761.1"/>
    </source>
</evidence>
<dbReference type="EMBL" id="HADY01024276">
    <property type="protein sequence ID" value="SBP62761.1"/>
    <property type="molecule type" value="Transcribed_RNA"/>
</dbReference>
<protein>
    <submittedName>
        <fullName evidence="1">Myelin protein zero-like 3</fullName>
    </submittedName>
</protein>
<organism evidence="1">
    <name type="scientific">Nothobranchius furzeri</name>
    <name type="common">Turquoise killifish</name>
    <dbReference type="NCBI Taxonomy" id="105023"/>
    <lineage>
        <taxon>Eukaryota</taxon>
        <taxon>Metazoa</taxon>
        <taxon>Chordata</taxon>
        <taxon>Craniata</taxon>
        <taxon>Vertebrata</taxon>
        <taxon>Euteleostomi</taxon>
        <taxon>Actinopterygii</taxon>
        <taxon>Neopterygii</taxon>
        <taxon>Teleostei</taxon>
        <taxon>Neoteleostei</taxon>
        <taxon>Acanthomorphata</taxon>
        <taxon>Ovalentaria</taxon>
        <taxon>Atherinomorphae</taxon>
        <taxon>Cyprinodontiformes</taxon>
        <taxon>Nothobranchiidae</taxon>
        <taxon>Nothobranchius</taxon>
    </lineage>
</organism>
<sequence length="108" mass="12386">KFLGETLYHMLHPYVIALALTSETHYAFIHFQAFLCHMVKIDFFSFFLPAYVDKHGLDIIHLTTPAVFSFYLPSFSTSPPKFSPRRTLSLLVVFAGRDARPMEMSPSL</sequence>
<feature type="non-terminal residue" evidence="1">
    <location>
        <position position="108"/>
    </location>
</feature>
<reference evidence="1" key="1">
    <citation type="submission" date="2016-05" db="EMBL/GenBank/DDBJ databases">
        <authorList>
            <person name="Lavstsen T."/>
            <person name="Jespersen J.S."/>
        </authorList>
    </citation>
    <scope>NUCLEOTIDE SEQUENCE</scope>
    <source>
        <tissue evidence="1">Brain</tissue>
    </source>
</reference>
<accession>A0A1A8B7W0</accession>